<dbReference type="SUPFAM" id="SSF52540">
    <property type="entry name" value="P-loop containing nucleoside triphosphate hydrolases"/>
    <property type="match status" value="1"/>
</dbReference>
<gene>
    <name evidence="11 15" type="primary">radA</name>
    <name evidence="15" type="ORF">P0082_10750</name>
</gene>
<keyword evidence="5" id="KW-0378">Hydrolase</keyword>
<keyword evidence="9 11" id="KW-0238">DNA-binding</keyword>
<feature type="domain" description="RecA family profile 1" evidence="14">
    <location>
        <begin position="76"/>
        <end position="231"/>
    </location>
</feature>
<dbReference type="InterPro" id="IPR014721">
    <property type="entry name" value="Ribsml_uS5_D2-typ_fold_subgr"/>
</dbReference>
<evidence type="ECO:0000256" key="11">
    <source>
        <dbReference type="HAMAP-Rule" id="MF_01498"/>
    </source>
</evidence>
<evidence type="ECO:0000313" key="15">
    <source>
        <dbReference type="EMBL" id="WGK68949.1"/>
    </source>
</evidence>
<dbReference type="SMART" id="SM00382">
    <property type="entry name" value="AAA"/>
    <property type="match status" value="1"/>
</dbReference>
<evidence type="ECO:0000256" key="7">
    <source>
        <dbReference type="ARBA" id="ARBA00022840"/>
    </source>
</evidence>
<sequence length="475" mass="51623">MAKLKKHFICSVCNQQEVQWQGRCRSCGSWNSFSEEPSGGIPGVSAPVQGRAGTGIKGEQKGHSKAVALAEVPIPQIQRQSSGFVELDRVLGGGLVPGSVVMLGGEPGIGKSTLLLQMAARLQQRGTKVLYVSAEESALQLKIRAERLGCAESQFLLLCNNHLGNLVAGIHRRAETGSTGPELLIVDSLQTILEPSLGTVPGTPSQLRHVTQILQDCCREYKLTMLLVAHLTKDGVIAGPRTVEHMVDCVIYFEHGEHDLRILQANKNRFGSTSEMGILQMTDAGLEELKNPQQYFLSQRSGELPAGIAIAPVHEGSRSLLVEVQALTVPAKGSVSRIFADRLDNARVSRIAAVLERHTGVIFSDQDIYINVAGGLRLQDIALDLPLALALLSARKTRPLPKYLTSAAELSLAGELRPIKHEELRLRSAADFGMQQILLPQKRSTNTGNEEEAKVRITRLDQIEEVLQQIFPSST</sequence>
<dbReference type="InterPro" id="IPR041166">
    <property type="entry name" value="Rubredoxin_2"/>
</dbReference>
<keyword evidence="8 11" id="KW-0346">Stress response</keyword>
<dbReference type="Gene3D" id="3.30.230.10">
    <property type="match status" value="1"/>
</dbReference>
<organism evidence="15 16">
    <name type="scientific">Candidatus Haliotispira prima</name>
    <dbReference type="NCBI Taxonomy" id="3034016"/>
    <lineage>
        <taxon>Bacteria</taxon>
        <taxon>Pseudomonadati</taxon>
        <taxon>Spirochaetota</taxon>
        <taxon>Spirochaetia</taxon>
        <taxon>Spirochaetales</taxon>
        <taxon>Spirochaetaceae</taxon>
        <taxon>Candidatus Haliotispira</taxon>
    </lineage>
</organism>
<evidence type="ECO:0000313" key="16">
    <source>
        <dbReference type="Proteomes" id="UP001228690"/>
    </source>
</evidence>
<dbReference type="RefSeq" id="WP_326927136.1">
    <property type="nucleotide sequence ID" value="NZ_CP123443.1"/>
</dbReference>
<evidence type="ECO:0000256" key="4">
    <source>
        <dbReference type="ARBA" id="ARBA00022771"/>
    </source>
</evidence>
<evidence type="ECO:0000256" key="3">
    <source>
        <dbReference type="ARBA" id="ARBA00022763"/>
    </source>
</evidence>
<dbReference type="SUPFAM" id="SSF54211">
    <property type="entry name" value="Ribosomal protein S5 domain 2-like"/>
    <property type="match status" value="1"/>
</dbReference>
<keyword evidence="4 13" id="KW-0863">Zinc-finger</keyword>
<evidence type="ECO:0000259" key="14">
    <source>
        <dbReference type="PROSITE" id="PS50162"/>
    </source>
</evidence>
<keyword evidence="10 11" id="KW-0234">DNA repair</keyword>
<feature type="short sequence motif" description="RadA KNRFG motif" evidence="11">
    <location>
        <begin position="267"/>
        <end position="271"/>
    </location>
</feature>
<protein>
    <recommendedName>
        <fullName evidence="11 12">DNA repair protein RadA</fullName>
    </recommendedName>
</protein>
<evidence type="ECO:0000256" key="1">
    <source>
        <dbReference type="ARBA" id="ARBA00022723"/>
    </source>
</evidence>
<dbReference type="InterPro" id="IPR027417">
    <property type="entry name" value="P-loop_NTPase"/>
</dbReference>
<keyword evidence="6 13" id="KW-0862">Zinc</keyword>
<dbReference type="InterPro" id="IPR003593">
    <property type="entry name" value="AAA+_ATPase"/>
</dbReference>
<feature type="region of interest" description="Lon-protease-like" evidence="11">
    <location>
        <begin position="367"/>
        <end position="475"/>
    </location>
</feature>
<reference evidence="15 16" key="1">
    <citation type="submission" date="2023-04" db="EMBL/GenBank/DDBJ databases">
        <title>Spirochaete genome identified in red abalone sample constitutes a novel genus.</title>
        <authorList>
            <person name="Sharma S.P."/>
            <person name="Purcell C.M."/>
            <person name="Hyde J.R."/>
            <person name="Severin A.J."/>
        </authorList>
    </citation>
    <scope>NUCLEOTIDE SEQUENCE [LARGE SCALE GENOMIC DNA]</scope>
    <source>
        <strain evidence="15 16">SP-2023</strain>
    </source>
</reference>
<keyword evidence="16" id="KW-1185">Reference proteome</keyword>
<evidence type="ECO:0000256" key="2">
    <source>
        <dbReference type="ARBA" id="ARBA00022741"/>
    </source>
</evidence>
<evidence type="ECO:0000256" key="9">
    <source>
        <dbReference type="ARBA" id="ARBA00023125"/>
    </source>
</evidence>
<comment type="function">
    <text evidence="13">DNA-dependent ATPase involved in processing of recombination intermediates, plays a role in repairing DNA breaks. Stimulates the branch migration of RecA-mediated strand transfer reactions, allowing the 3' invading strand to extend heteroduplex DNA faster. Binds ssDNA in the presence of ADP but not other nucleotides, has ATPase activity that is stimulated by ssDNA and various branched DNA structures, but inhibited by SSB. Does not have RecA's homology-searching function.</text>
</comment>
<dbReference type="Pfam" id="PF13481">
    <property type="entry name" value="AAA_25"/>
    <property type="match status" value="1"/>
</dbReference>
<keyword evidence="3 11" id="KW-0227">DNA damage</keyword>
<dbReference type="InterPro" id="IPR004504">
    <property type="entry name" value="DNA_repair_RadA"/>
</dbReference>
<feature type="binding site" evidence="11">
    <location>
        <begin position="105"/>
        <end position="112"/>
    </location>
    <ligand>
        <name>ATP</name>
        <dbReference type="ChEBI" id="CHEBI:30616"/>
    </ligand>
</feature>
<dbReference type="InterPro" id="IPR020568">
    <property type="entry name" value="Ribosomal_Su5_D2-typ_SF"/>
</dbReference>
<dbReference type="PRINTS" id="PR01874">
    <property type="entry name" value="DNAREPAIRADA"/>
</dbReference>
<name>A0ABY8MJE6_9SPIO</name>
<dbReference type="PANTHER" id="PTHR32472:SF10">
    <property type="entry name" value="DNA REPAIR PROTEIN RADA-LIKE PROTEIN"/>
    <property type="match status" value="1"/>
</dbReference>
<evidence type="ECO:0000256" key="13">
    <source>
        <dbReference type="RuleBase" id="RU003555"/>
    </source>
</evidence>
<dbReference type="Proteomes" id="UP001228690">
    <property type="component" value="Chromosome"/>
</dbReference>
<comment type="similarity">
    <text evidence="11 13">Belongs to the RecA family. RadA subfamily.</text>
</comment>
<keyword evidence="7 11" id="KW-0067">ATP-binding</keyword>
<evidence type="ECO:0000256" key="6">
    <source>
        <dbReference type="ARBA" id="ARBA00022833"/>
    </source>
</evidence>
<dbReference type="PANTHER" id="PTHR32472">
    <property type="entry name" value="DNA REPAIR PROTEIN RADA"/>
    <property type="match status" value="1"/>
</dbReference>
<dbReference type="EMBL" id="CP123443">
    <property type="protein sequence ID" value="WGK68949.1"/>
    <property type="molecule type" value="Genomic_DNA"/>
</dbReference>
<dbReference type="HAMAP" id="MF_01498">
    <property type="entry name" value="RadA_bact"/>
    <property type="match status" value="1"/>
</dbReference>
<evidence type="ECO:0000256" key="10">
    <source>
        <dbReference type="ARBA" id="ARBA00023204"/>
    </source>
</evidence>
<comment type="function">
    <text evidence="11">Plays a role in repairing double-strand DNA breaks, probably involving stabilizing or processing branched DNA or blocked replication forks.</text>
</comment>
<evidence type="ECO:0000256" key="8">
    <source>
        <dbReference type="ARBA" id="ARBA00023016"/>
    </source>
</evidence>
<dbReference type="Gene3D" id="3.40.50.300">
    <property type="entry name" value="P-loop containing nucleotide triphosphate hydrolases"/>
    <property type="match status" value="1"/>
</dbReference>
<keyword evidence="2 11" id="KW-0547">Nucleotide-binding</keyword>
<dbReference type="InterPro" id="IPR020588">
    <property type="entry name" value="RecA_ATP-bd"/>
</dbReference>
<keyword evidence="1 11" id="KW-0479">Metal-binding</keyword>
<accession>A0ABY8MJE6</accession>
<proteinExistence type="inferred from homology"/>
<evidence type="ECO:0000256" key="12">
    <source>
        <dbReference type="NCBIfam" id="TIGR00416"/>
    </source>
</evidence>
<dbReference type="Pfam" id="PF13541">
    <property type="entry name" value="ChlI"/>
    <property type="match status" value="1"/>
</dbReference>
<dbReference type="PROSITE" id="PS50162">
    <property type="entry name" value="RECA_2"/>
    <property type="match status" value="1"/>
</dbReference>
<dbReference type="NCBIfam" id="TIGR00416">
    <property type="entry name" value="sms"/>
    <property type="match status" value="1"/>
</dbReference>
<comment type="domain">
    <text evidence="11">The middle region has homology to RecA with ATPase motifs including the RadA KNRFG motif, while the C-terminus is homologous to Lon protease.</text>
</comment>
<evidence type="ECO:0000256" key="5">
    <source>
        <dbReference type="ARBA" id="ARBA00022801"/>
    </source>
</evidence>
<dbReference type="Pfam" id="PF18073">
    <property type="entry name" value="Zn_ribbon_LapB"/>
    <property type="match status" value="1"/>
</dbReference>